<evidence type="ECO:0000256" key="2">
    <source>
        <dbReference type="ARBA" id="ARBA00022692"/>
    </source>
</evidence>
<comment type="subcellular location">
    <subcellularLocation>
        <location evidence="1">Membrane</location>
        <topology evidence="1">Multi-pass membrane protein</topology>
    </subcellularLocation>
</comment>
<dbReference type="RefSeq" id="WP_110837960.1">
    <property type="nucleotide sequence ID" value="NZ_QJVJ01000001.1"/>
</dbReference>
<evidence type="ECO:0000256" key="5">
    <source>
        <dbReference type="SAM" id="Phobius"/>
    </source>
</evidence>
<dbReference type="GO" id="GO:0016020">
    <property type="term" value="C:membrane"/>
    <property type="evidence" value="ECO:0007669"/>
    <property type="project" value="UniProtKB-SubCell"/>
</dbReference>
<proteinExistence type="predicted"/>
<feature type="transmembrane region" description="Helical" evidence="5">
    <location>
        <begin position="6"/>
        <end position="30"/>
    </location>
</feature>
<keyword evidence="7" id="KW-1185">Reference proteome</keyword>
<evidence type="ECO:0000256" key="3">
    <source>
        <dbReference type="ARBA" id="ARBA00022989"/>
    </source>
</evidence>
<sequence>MIVLSIVLQSLLVAYYVFSGFAKLAGVKYWVDIFNNLRLPQWFRAVTGIVQLLGAAVLIWGYWNAGAIAWGGIWLGMTMLAAFLAHVRVKDSFGKSVPPVVFLVLIVLLTVWHTDGLTNAFS</sequence>
<evidence type="ECO:0000313" key="6">
    <source>
        <dbReference type="EMBL" id="PYI56919.1"/>
    </source>
</evidence>
<evidence type="ECO:0000256" key="4">
    <source>
        <dbReference type="ARBA" id="ARBA00023136"/>
    </source>
</evidence>
<accession>A0A2V5KBI8</accession>
<dbReference type="AlphaFoldDB" id="A0A2V5KBI8"/>
<keyword evidence="3 5" id="KW-1133">Transmembrane helix</keyword>
<dbReference type="Proteomes" id="UP000247476">
    <property type="component" value="Unassembled WGS sequence"/>
</dbReference>
<dbReference type="Pfam" id="PF13564">
    <property type="entry name" value="DoxX_2"/>
    <property type="match status" value="1"/>
</dbReference>
<reference evidence="6 7" key="1">
    <citation type="submission" date="2018-05" db="EMBL/GenBank/DDBJ databases">
        <title>Paenibacillus flagellatus sp. nov., isolated from selenium mineral soil.</title>
        <authorList>
            <person name="Dai X."/>
        </authorList>
    </citation>
    <scope>NUCLEOTIDE SEQUENCE [LARGE SCALE GENOMIC DNA]</scope>
    <source>
        <strain evidence="6 7">DXL2</strain>
    </source>
</reference>
<feature type="transmembrane region" description="Helical" evidence="5">
    <location>
        <begin position="68"/>
        <end position="85"/>
    </location>
</feature>
<dbReference type="InterPro" id="IPR032808">
    <property type="entry name" value="DoxX"/>
</dbReference>
<feature type="transmembrane region" description="Helical" evidence="5">
    <location>
        <begin position="97"/>
        <end position="114"/>
    </location>
</feature>
<keyword evidence="4 5" id="KW-0472">Membrane</keyword>
<organism evidence="6 7">
    <name type="scientific">Paenibacillus flagellatus</name>
    <dbReference type="NCBI Taxonomy" id="2211139"/>
    <lineage>
        <taxon>Bacteria</taxon>
        <taxon>Bacillati</taxon>
        <taxon>Bacillota</taxon>
        <taxon>Bacilli</taxon>
        <taxon>Bacillales</taxon>
        <taxon>Paenibacillaceae</taxon>
        <taxon>Paenibacillus</taxon>
    </lineage>
</organism>
<dbReference type="EMBL" id="QJVJ01000001">
    <property type="protein sequence ID" value="PYI56919.1"/>
    <property type="molecule type" value="Genomic_DNA"/>
</dbReference>
<dbReference type="OrthoDB" id="2454358at2"/>
<keyword evidence="2 5" id="KW-0812">Transmembrane</keyword>
<evidence type="ECO:0000256" key="1">
    <source>
        <dbReference type="ARBA" id="ARBA00004141"/>
    </source>
</evidence>
<gene>
    <name evidence="6" type="ORF">DLM86_00255</name>
</gene>
<evidence type="ECO:0000313" key="7">
    <source>
        <dbReference type="Proteomes" id="UP000247476"/>
    </source>
</evidence>
<feature type="transmembrane region" description="Helical" evidence="5">
    <location>
        <begin position="42"/>
        <end position="62"/>
    </location>
</feature>
<protein>
    <submittedName>
        <fullName evidence="6">DoxX family protein</fullName>
    </submittedName>
</protein>
<name>A0A2V5KBI8_9BACL</name>
<comment type="caution">
    <text evidence="6">The sequence shown here is derived from an EMBL/GenBank/DDBJ whole genome shotgun (WGS) entry which is preliminary data.</text>
</comment>